<reference evidence="1" key="1">
    <citation type="submission" date="2021-03" db="EMBL/GenBank/DDBJ databases">
        <title>Draft genome sequence of rust myrtle Austropuccinia psidii MF-1, a brazilian biotype.</title>
        <authorList>
            <person name="Quecine M.C."/>
            <person name="Pachon D.M.R."/>
            <person name="Bonatelli M.L."/>
            <person name="Correr F.H."/>
            <person name="Franceschini L.M."/>
            <person name="Leite T.F."/>
            <person name="Margarido G.R.A."/>
            <person name="Almeida C.A."/>
            <person name="Ferrarezi J.A."/>
            <person name="Labate C.A."/>
        </authorList>
    </citation>
    <scope>NUCLEOTIDE SEQUENCE</scope>
    <source>
        <strain evidence="1">MF-1</strain>
    </source>
</reference>
<dbReference type="PANTHER" id="PTHR11439:SF499">
    <property type="entry name" value="PPC DOMAIN-CONTAINING PROTEIN"/>
    <property type="match status" value="1"/>
</dbReference>
<organism evidence="1 2">
    <name type="scientific">Austropuccinia psidii MF-1</name>
    <dbReference type="NCBI Taxonomy" id="1389203"/>
    <lineage>
        <taxon>Eukaryota</taxon>
        <taxon>Fungi</taxon>
        <taxon>Dikarya</taxon>
        <taxon>Basidiomycota</taxon>
        <taxon>Pucciniomycotina</taxon>
        <taxon>Pucciniomycetes</taxon>
        <taxon>Pucciniales</taxon>
        <taxon>Sphaerophragmiaceae</taxon>
        <taxon>Austropuccinia</taxon>
    </lineage>
</organism>
<protein>
    <recommendedName>
        <fullName evidence="3">Reverse transcriptase Ty1/copia-type domain-containing protein</fullName>
    </recommendedName>
</protein>
<dbReference type="CDD" id="cd09272">
    <property type="entry name" value="RNase_HI_RT_Ty1"/>
    <property type="match status" value="1"/>
</dbReference>
<keyword evidence="2" id="KW-1185">Reference proteome</keyword>
<dbReference type="EMBL" id="AVOT02020465">
    <property type="protein sequence ID" value="MBW0508673.1"/>
    <property type="molecule type" value="Genomic_DNA"/>
</dbReference>
<comment type="caution">
    <text evidence="1">The sequence shown here is derived from an EMBL/GenBank/DDBJ whole genome shotgun (WGS) entry which is preliminary data.</text>
</comment>
<dbReference type="AlphaFoldDB" id="A0A9Q3HKF9"/>
<evidence type="ECO:0008006" key="3">
    <source>
        <dbReference type="Google" id="ProtNLM"/>
    </source>
</evidence>
<proteinExistence type="predicted"/>
<dbReference type="PANTHER" id="PTHR11439">
    <property type="entry name" value="GAG-POL-RELATED RETROTRANSPOSON"/>
    <property type="match status" value="1"/>
</dbReference>
<dbReference type="Proteomes" id="UP000765509">
    <property type="component" value="Unassembled WGS sequence"/>
</dbReference>
<evidence type="ECO:0000313" key="2">
    <source>
        <dbReference type="Proteomes" id="UP000765509"/>
    </source>
</evidence>
<accession>A0A9Q3HKF9</accession>
<sequence>MKYKKTGIEAFSDAYWGNCRAARRSITGCLAKFDNCTVLWKSRKQPTVSISTSEAEYTALCDLMSGLLWLKQLCEEAKLLNTSQPIITWEDDQICINIANNDCNFKNKRMKHVDIQLHFIKEIIKAKAIELRYKPTKDMLANFD</sequence>
<evidence type="ECO:0000313" key="1">
    <source>
        <dbReference type="EMBL" id="MBW0508673.1"/>
    </source>
</evidence>
<gene>
    <name evidence="1" type="ORF">O181_048388</name>
</gene>
<dbReference type="OrthoDB" id="430476at2759"/>
<name>A0A9Q3HKF9_9BASI</name>